<feature type="region of interest" description="Disordered" evidence="1">
    <location>
        <begin position="69"/>
        <end position="90"/>
    </location>
</feature>
<dbReference type="AlphaFoldDB" id="A0A5N6JU46"/>
<dbReference type="OrthoDB" id="10356037at2759"/>
<evidence type="ECO:0000256" key="1">
    <source>
        <dbReference type="SAM" id="MobiDB-lite"/>
    </source>
</evidence>
<protein>
    <submittedName>
        <fullName evidence="2">Uncharacterized protein</fullName>
    </submittedName>
</protein>
<organism evidence="2 3">
    <name type="scientific">Monilinia laxa</name>
    <name type="common">Brown rot fungus</name>
    <name type="synonym">Sclerotinia laxa</name>
    <dbReference type="NCBI Taxonomy" id="61186"/>
    <lineage>
        <taxon>Eukaryota</taxon>
        <taxon>Fungi</taxon>
        <taxon>Dikarya</taxon>
        <taxon>Ascomycota</taxon>
        <taxon>Pezizomycotina</taxon>
        <taxon>Leotiomycetes</taxon>
        <taxon>Helotiales</taxon>
        <taxon>Sclerotiniaceae</taxon>
        <taxon>Monilinia</taxon>
    </lineage>
</organism>
<evidence type="ECO:0000313" key="2">
    <source>
        <dbReference type="EMBL" id="KAB8291298.1"/>
    </source>
</evidence>
<keyword evidence="3" id="KW-1185">Reference proteome</keyword>
<comment type="caution">
    <text evidence="2">The sequence shown here is derived from an EMBL/GenBank/DDBJ whole genome shotgun (WGS) entry which is preliminary data.</text>
</comment>
<dbReference type="EMBL" id="VIGI01000015">
    <property type="protein sequence ID" value="KAB8291298.1"/>
    <property type="molecule type" value="Genomic_DNA"/>
</dbReference>
<name>A0A5N6JU46_MONLA</name>
<dbReference type="Proteomes" id="UP000326757">
    <property type="component" value="Unassembled WGS sequence"/>
</dbReference>
<accession>A0A5N6JU46</accession>
<proteinExistence type="predicted"/>
<reference evidence="2 3" key="1">
    <citation type="submission" date="2019-06" db="EMBL/GenBank/DDBJ databases">
        <title>Genome Sequence of the Brown Rot Fungal Pathogen Monilinia laxa.</title>
        <authorList>
            <person name="De Miccolis Angelini R.M."/>
            <person name="Landi L."/>
            <person name="Abate D."/>
            <person name="Pollastro S."/>
            <person name="Romanazzi G."/>
            <person name="Faretra F."/>
        </authorList>
    </citation>
    <scope>NUCLEOTIDE SEQUENCE [LARGE SCALE GENOMIC DNA]</scope>
    <source>
        <strain evidence="2 3">Mlax316</strain>
    </source>
</reference>
<sequence length="90" mass="10602">MSETISDDDQYRRRCSEFDKEVEKLSEALKKCIELLQTRREPSERRIRALGEFQKRIDDWREEFKNKTAETSDDTILDTSAGGQDQAIMI</sequence>
<gene>
    <name evidence="2" type="ORF">EYC80_009984</name>
</gene>
<evidence type="ECO:0000313" key="3">
    <source>
        <dbReference type="Proteomes" id="UP000326757"/>
    </source>
</evidence>